<dbReference type="InterPro" id="IPR036770">
    <property type="entry name" value="Ankyrin_rpt-contain_sf"/>
</dbReference>
<dbReference type="Proteomes" id="UP000704712">
    <property type="component" value="Unassembled WGS sequence"/>
</dbReference>
<evidence type="ECO:0000313" key="3">
    <source>
        <dbReference type="Proteomes" id="UP000704712"/>
    </source>
</evidence>
<dbReference type="Gene3D" id="1.25.40.20">
    <property type="entry name" value="Ankyrin repeat-containing domain"/>
    <property type="match status" value="1"/>
</dbReference>
<feature type="region of interest" description="Disordered" evidence="1">
    <location>
        <begin position="88"/>
        <end position="114"/>
    </location>
</feature>
<dbReference type="SUPFAM" id="SSF48403">
    <property type="entry name" value="Ankyrin repeat"/>
    <property type="match status" value="1"/>
</dbReference>
<name>A0A8S9UFV4_PHYIN</name>
<dbReference type="EMBL" id="JAACNO010001742">
    <property type="protein sequence ID" value="KAF4138129.1"/>
    <property type="molecule type" value="Genomic_DNA"/>
</dbReference>
<evidence type="ECO:0000313" key="2">
    <source>
        <dbReference type="EMBL" id="KAF4138129.1"/>
    </source>
</evidence>
<accession>A0A8S9UFV4</accession>
<reference evidence="2" key="1">
    <citation type="submission" date="2020-03" db="EMBL/GenBank/DDBJ databases">
        <title>Hybrid Assembly of Korean Phytophthora infestans isolates.</title>
        <authorList>
            <person name="Prokchorchik M."/>
            <person name="Lee Y."/>
            <person name="Seo J."/>
            <person name="Cho J.-H."/>
            <person name="Park Y.-E."/>
            <person name="Jang D.-C."/>
            <person name="Im J.-S."/>
            <person name="Choi J.-G."/>
            <person name="Park H.-J."/>
            <person name="Lee G.-B."/>
            <person name="Lee Y.-G."/>
            <person name="Hong S.-Y."/>
            <person name="Cho K."/>
            <person name="Sohn K.H."/>
        </authorList>
    </citation>
    <scope>NUCLEOTIDE SEQUENCE</scope>
    <source>
        <strain evidence="2">KR_2_A2</strain>
    </source>
</reference>
<organism evidence="2 3">
    <name type="scientific">Phytophthora infestans</name>
    <name type="common">Potato late blight agent</name>
    <name type="synonym">Botrytis infestans</name>
    <dbReference type="NCBI Taxonomy" id="4787"/>
    <lineage>
        <taxon>Eukaryota</taxon>
        <taxon>Sar</taxon>
        <taxon>Stramenopiles</taxon>
        <taxon>Oomycota</taxon>
        <taxon>Peronosporomycetes</taxon>
        <taxon>Peronosporales</taxon>
        <taxon>Peronosporaceae</taxon>
        <taxon>Phytophthora</taxon>
    </lineage>
</organism>
<comment type="caution">
    <text evidence="2">The sequence shown here is derived from an EMBL/GenBank/DDBJ whole genome shotgun (WGS) entry which is preliminary data.</text>
</comment>
<proteinExistence type="predicted"/>
<gene>
    <name evidence="2" type="ORF">GN958_ATG12738</name>
</gene>
<protein>
    <submittedName>
        <fullName evidence="2">Uncharacterized protein</fullName>
    </submittedName>
</protein>
<evidence type="ECO:0000256" key="1">
    <source>
        <dbReference type="SAM" id="MobiDB-lite"/>
    </source>
</evidence>
<feature type="compositionally biased region" description="Acidic residues" evidence="1">
    <location>
        <begin position="97"/>
        <end position="108"/>
    </location>
</feature>
<sequence length="271" mass="30195">TERMAVERTLIRVDCTLFPGRLSSLGHVLEAIDEMLMTPEEALIKSCWNKSITLDRTSLGQYDAIASAAANGHVDMIVRLVHEIGERENLAENERDTSEDDNDAESEGEAVAQRTAVKTRRALRNAVKTRRALRNAVQAAATHGRVNAVSMFLPQIVGSSTNEEVLNEMREATWQVLENAAEKGRLAVVRLVVDYATEWGYIEMYAATNGDFDALTRAITCYHDSIATCLIQICSFQWNMNTAYEAAIESQRSELVEWIYALSSRSGDETD</sequence>
<feature type="non-terminal residue" evidence="2">
    <location>
        <position position="1"/>
    </location>
</feature>
<dbReference type="AlphaFoldDB" id="A0A8S9UFV4"/>